<sequence>MFMSFRYIYIELYKDKKIDGWSLGSSRSEATRTIVVCVVVWKYAADEFLTAVSRFKF</sequence>
<name>F6BB89_METIK</name>
<gene>
    <name evidence="1" type="ordered locus">Metig_0418</name>
</gene>
<protein>
    <submittedName>
        <fullName evidence="1">Uncharacterized protein</fullName>
    </submittedName>
</protein>
<dbReference type="EMBL" id="CP002737">
    <property type="protein sequence ID" value="AEF95974.1"/>
    <property type="molecule type" value="Genomic_DNA"/>
</dbReference>
<proteinExistence type="predicted"/>
<dbReference type="HOGENOM" id="CLU_2985686_0_0_2"/>
<evidence type="ECO:0000313" key="2">
    <source>
        <dbReference type="Proteomes" id="UP000009227"/>
    </source>
</evidence>
<evidence type="ECO:0000313" key="1">
    <source>
        <dbReference type="EMBL" id="AEF95974.1"/>
    </source>
</evidence>
<dbReference type="KEGG" id="mig:Metig_0418"/>
<dbReference type="Proteomes" id="UP000009227">
    <property type="component" value="Chromosome"/>
</dbReference>
<dbReference type="AlphaFoldDB" id="F6BB89"/>
<reference evidence="1 2" key="1">
    <citation type="submission" date="2011-05" db="EMBL/GenBank/DDBJ databases">
        <title>Complete sequence of Methanotorris igneus Kol 5.</title>
        <authorList>
            <consortium name="US DOE Joint Genome Institute"/>
            <person name="Lucas S."/>
            <person name="Han J."/>
            <person name="Lapidus A."/>
            <person name="Cheng J.-F."/>
            <person name="Goodwin L."/>
            <person name="Pitluck S."/>
            <person name="Peters L."/>
            <person name="Mikhailova N."/>
            <person name="Chertkov O."/>
            <person name="Han C."/>
            <person name="Tapia R."/>
            <person name="Land M."/>
            <person name="Hauser L."/>
            <person name="Kyrpides N."/>
            <person name="Ivanova N."/>
            <person name="Pagani I."/>
            <person name="Sieprawska-Lupa M."/>
            <person name="Whitman W."/>
            <person name="Woyke T."/>
        </authorList>
    </citation>
    <scope>NUCLEOTIDE SEQUENCE [LARGE SCALE GENOMIC DNA]</scope>
    <source>
        <strain evidence="2">DSM 5666 / JCM 11834 / Kol 5</strain>
    </source>
</reference>
<organism evidence="2">
    <name type="scientific">Methanotorris igneus (strain DSM 5666 / JCM 11834 / Kol 5)</name>
    <dbReference type="NCBI Taxonomy" id="880724"/>
    <lineage>
        <taxon>Archaea</taxon>
        <taxon>Methanobacteriati</taxon>
        <taxon>Methanobacteriota</taxon>
        <taxon>Methanomada group</taxon>
        <taxon>Methanococci</taxon>
        <taxon>Methanococcales</taxon>
        <taxon>Methanocaldococcaceae</taxon>
        <taxon>Methanotorris</taxon>
    </lineage>
</organism>
<keyword evidence="2" id="KW-1185">Reference proteome</keyword>
<accession>F6BB89</accession>